<evidence type="ECO:0000313" key="3">
    <source>
        <dbReference type="Proteomes" id="UP001153954"/>
    </source>
</evidence>
<comment type="caution">
    <text evidence="2">The sequence shown here is derived from an EMBL/GenBank/DDBJ whole genome shotgun (WGS) entry which is preliminary data.</text>
</comment>
<reference evidence="2" key="1">
    <citation type="submission" date="2022-03" db="EMBL/GenBank/DDBJ databases">
        <authorList>
            <person name="Tunstrom K."/>
        </authorList>
    </citation>
    <scope>NUCLEOTIDE SEQUENCE</scope>
</reference>
<evidence type="ECO:0000256" key="1">
    <source>
        <dbReference type="SAM" id="MobiDB-lite"/>
    </source>
</evidence>
<dbReference type="EMBL" id="CAKOGL010000007">
    <property type="protein sequence ID" value="CAH2088257.1"/>
    <property type="molecule type" value="Genomic_DNA"/>
</dbReference>
<keyword evidence="3" id="KW-1185">Reference proteome</keyword>
<name>A0AAU9TPS5_EUPED</name>
<feature type="compositionally biased region" description="Basic and acidic residues" evidence="1">
    <location>
        <begin position="1"/>
        <end position="14"/>
    </location>
</feature>
<protein>
    <recommendedName>
        <fullName evidence="4">L1 transposable element RRM domain-containing protein</fullName>
    </recommendedName>
</protein>
<dbReference type="AlphaFoldDB" id="A0AAU9TPS5"/>
<accession>A0AAU9TPS5</accession>
<organism evidence="2 3">
    <name type="scientific">Euphydryas editha</name>
    <name type="common">Edith's checkerspot</name>
    <dbReference type="NCBI Taxonomy" id="104508"/>
    <lineage>
        <taxon>Eukaryota</taxon>
        <taxon>Metazoa</taxon>
        <taxon>Ecdysozoa</taxon>
        <taxon>Arthropoda</taxon>
        <taxon>Hexapoda</taxon>
        <taxon>Insecta</taxon>
        <taxon>Pterygota</taxon>
        <taxon>Neoptera</taxon>
        <taxon>Endopterygota</taxon>
        <taxon>Lepidoptera</taxon>
        <taxon>Glossata</taxon>
        <taxon>Ditrysia</taxon>
        <taxon>Papilionoidea</taxon>
        <taxon>Nymphalidae</taxon>
        <taxon>Nymphalinae</taxon>
        <taxon>Euphydryas</taxon>
    </lineage>
</organism>
<evidence type="ECO:0008006" key="4">
    <source>
        <dbReference type="Google" id="ProtNLM"/>
    </source>
</evidence>
<evidence type="ECO:0000313" key="2">
    <source>
        <dbReference type="EMBL" id="CAH2088257.1"/>
    </source>
</evidence>
<feature type="region of interest" description="Disordered" evidence="1">
    <location>
        <begin position="1"/>
        <end position="43"/>
    </location>
</feature>
<sequence>MIRSPKSNEPKHNSQPDLSRMTEEIPTITIRKRKQPDPDSDYKNEIQGLRSELSRMNTLLENFVLSQEKLMNDMRENIATLSGEIKEIKASTSGIMKDQVSIKNCISDLSSKISTHETRLISIESDLNTYNTTSEPNKLKQNEEIIHELQERKKRENNIILVGVSEQWNTSTKERIERDEAEVLNTISLITKDIPKPVKIFRIGKYNAEKNRKLKVCFDKREPVVLLLRNKDKLPHNIRIFSDQTPAQQKYFLAIKDELTKRKNNGEDDITIKYINGIPKIVKLIPKNSNNQ</sequence>
<dbReference type="Proteomes" id="UP001153954">
    <property type="component" value="Unassembled WGS sequence"/>
</dbReference>
<proteinExistence type="predicted"/>
<gene>
    <name evidence="2" type="ORF">EEDITHA_LOCUS4435</name>
</gene>